<evidence type="ECO:0000313" key="2">
    <source>
        <dbReference type="Proteomes" id="UP001153321"/>
    </source>
</evidence>
<gene>
    <name evidence="1" type="ORF">SPLIT_LOCUS10251</name>
</gene>
<proteinExistence type="predicted"/>
<dbReference type="Proteomes" id="UP001153321">
    <property type="component" value="Chromosome 5"/>
</dbReference>
<dbReference type="EMBL" id="LR824536">
    <property type="protein sequence ID" value="CAH1644898.1"/>
    <property type="molecule type" value="Genomic_DNA"/>
</dbReference>
<reference evidence="1" key="1">
    <citation type="submission" date="2022-02" db="EMBL/GenBank/DDBJ databases">
        <authorList>
            <person name="King R."/>
        </authorList>
    </citation>
    <scope>NUCLEOTIDE SEQUENCE</scope>
</reference>
<protein>
    <submittedName>
        <fullName evidence="1">Uncharacterized protein</fullName>
    </submittedName>
</protein>
<name>A0A9P0N760_SPOLI</name>
<keyword evidence="2" id="KW-1185">Reference proteome</keyword>
<dbReference type="AlphaFoldDB" id="A0A9P0N760"/>
<organism evidence="1 2">
    <name type="scientific">Spodoptera littoralis</name>
    <name type="common">Egyptian cotton leafworm</name>
    <dbReference type="NCBI Taxonomy" id="7109"/>
    <lineage>
        <taxon>Eukaryota</taxon>
        <taxon>Metazoa</taxon>
        <taxon>Ecdysozoa</taxon>
        <taxon>Arthropoda</taxon>
        <taxon>Hexapoda</taxon>
        <taxon>Insecta</taxon>
        <taxon>Pterygota</taxon>
        <taxon>Neoptera</taxon>
        <taxon>Endopterygota</taxon>
        <taxon>Lepidoptera</taxon>
        <taxon>Glossata</taxon>
        <taxon>Ditrysia</taxon>
        <taxon>Noctuoidea</taxon>
        <taxon>Noctuidae</taxon>
        <taxon>Amphipyrinae</taxon>
        <taxon>Spodoptera</taxon>
    </lineage>
</organism>
<sequence>MGIAYLCKITEPFVSFDRFFRFNILPCRYEYSITRIKNSYKGILLSSIIQYWNIIKHLISVHSKTFEVSFRYIYFNFISLLFRDGYDKISGSDLKLVNL</sequence>
<accession>A0A9P0N760</accession>
<evidence type="ECO:0000313" key="1">
    <source>
        <dbReference type="EMBL" id="CAH1644898.1"/>
    </source>
</evidence>